<protein>
    <submittedName>
        <fullName evidence="1">Uncharacterized protein</fullName>
    </submittedName>
</protein>
<organism evidence="1 2">
    <name type="scientific">Flavobacterium gossypii</name>
    <dbReference type="NCBI Taxonomy" id="1646119"/>
    <lineage>
        <taxon>Bacteria</taxon>
        <taxon>Pseudomonadati</taxon>
        <taxon>Bacteroidota</taxon>
        <taxon>Flavobacteriia</taxon>
        <taxon>Flavobacteriales</taxon>
        <taxon>Flavobacteriaceae</taxon>
        <taxon>Flavobacterium</taxon>
    </lineage>
</organism>
<accession>A0ABR6DRD2</accession>
<comment type="caution">
    <text evidence="1">The sequence shown here is derived from an EMBL/GenBank/DDBJ whole genome shotgun (WGS) entry which is preliminary data.</text>
</comment>
<evidence type="ECO:0000313" key="1">
    <source>
        <dbReference type="EMBL" id="MBA9074250.1"/>
    </source>
</evidence>
<sequence length="59" mass="6663">MSALSFDNQMLMKYIAIGGEGAIKFVFPDSKDFIFGGVFFPDLFHLLKILEMLFIIDLG</sequence>
<keyword evidence="2" id="KW-1185">Reference proteome</keyword>
<dbReference type="Proteomes" id="UP000555003">
    <property type="component" value="Unassembled WGS sequence"/>
</dbReference>
<dbReference type="RefSeq" id="WP_379730251.1">
    <property type="nucleotide sequence ID" value="NZ_JBHSBZ010000002.1"/>
</dbReference>
<dbReference type="EMBL" id="JACJIS010000002">
    <property type="protein sequence ID" value="MBA9074250.1"/>
    <property type="molecule type" value="Genomic_DNA"/>
</dbReference>
<gene>
    <name evidence="1" type="ORF">GGR22_002417</name>
</gene>
<name>A0ABR6DRD2_9FLAO</name>
<reference evidence="1 2" key="1">
    <citation type="submission" date="2020-08" db="EMBL/GenBank/DDBJ databases">
        <title>Genomic Encyclopedia of Type Strains, Phase IV (KMG-IV): sequencing the most valuable type-strain genomes for metagenomic binning, comparative biology and taxonomic classification.</title>
        <authorList>
            <person name="Goeker M."/>
        </authorList>
    </citation>
    <scope>NUCLEOTIDE SEQUENCE [LARGE SCALE GENOMIC DNA]</scope>
    <source>
        <strain evidence="1 2">DSM 100397</strain>
    </source>
</reference>
<evidence type="ECO:0000313" key="2">
    <source>
        <dbReference type="Proteomes" id="UP000555003"/>
    </source>
</evidence>
<proteinExistence type="predicted"/>